<evidence type="ECO:0000313" key="5">
    <source>
        <dbReference type="Proteomes" id="UP000253250"/>
    </source>
</evidence>
<dbReference type="InterPro" id="IPR010645">
    <property type="entry name" value="MFS_4"/>
</dbReference>
<keyword evidence="1" id="KW-0812">Transmembrane</keyword>
<dbReference type="PROSITE" id="PS50850">
    <property type="entry name" value="MFS"/>
    <property type="match status" value="1"/>
</dbReference>
<dbReference type="Gene3D" id="1.20.1250.20">
    <property type="entry name" value="MFS general substrate transporter like domains"/>
    <property type="match status" value="2"/>
</dbReference>
<proteinExistence type="predicted"/>
<dbReference type="GO" id="GO:0005886">
    <property type="term" value="C:plasma membrane"/>
    <property type="evidence" value="ECO:0007669"/>
    <property type="project" value="TreeGrafter"/>
</dbReference>
<keyword evidence="5" id="KW-1185">Reference proteome</keyword>
<reference evidence="4 5" key="1">
    <citation type="submission" date="2018-02" db="EMBL/GenBank/DDBJ databases">
        <title>Insights into the biology of acidophilic members of the Acidiferrobacteraceae family derived from comparative genomic analyses.</title>
        <authorList>
            <person name="Issotta F."/>
            <person name="Thyssen C."/>
            <person name="Mena C."/>
            <person name="Moya A."/>
            <person name="Bellenberg S."/>
            <person name="Sproer C."/>
            <person name="Covarrubias P.C."/>
            <person name="Sand W."/>
            <person name="Quatrini R."/>
            <person name="Vera M."/>
        </authorList>
    </citation>
    <scope>NUCLEOTIDE SEQUENCE [LARGE SCALE GENOMIC DNA]</scope>
    <source>
        <strain evidence="5">m-1</strain>
    </source>
</reference>
<dbReference type="Pfam" id="PF06779">
    <property type="entry name" value="MFS_4"/>
    <property type="match status" value="1"/>
</dbReference>
<gene>
    <name evidence="4" type="ORF">C4900_09455</name>
</gene>
<comment type="caution">
    <text evidence="4">The sequence shown here is derived from an EMBL/GenBank/DDBJ whole genome shotgun (WGS) entry which is preliminary data.</text>
</comment>
<evidence type="ECO:0000256" key="1">
    <source>
        <dbReference type="ARBA" id="ARBA00022692"/>
    </source>
</evidence>
<organism evidence="4 5">
    <name type="scientific">Acidiferrobacter thiooxydans</name>
    <dbReference type="NCBI Taxonomy" id="163359"/>
    <lineage>
        <taxon>Bacteria</taxon>
        <taxon>Pseudomonadati</taxon>
        <taxon>Pseudomonadota</taxon>
        <taxon>Gammaproteobacteria</taxon>
        <taxon>Acidiferrobacterales</taxon>
        <taxon>Acidiferrobacteraceae</taxon>
        <taxon>Acidiferrobacter</taxon>
    </lineage>
</organism>
<dbReference type="SUPFAM" id="SSF103473">
    <property type="entry name" value="MFS general substrate transporter"/>
    <property type="match status" value="1"/>
</dbReference>
<dbReference type="GO" id="GO:0022857">
    <property type="term" value="F:transmembrane transporter activity"/>
    <property type="evidence" value="ECO:0007669"/>
    <property type="project" value="InterPro"/>
</dbReference>
<keyword evidence="3" id="KW-0472">Membrane</keyword>
<dbReference type="AlphaFoldDB" id="A0A1C2FYB2"/>
<dbReference type="OrthoDB" id="9797953at2"/>
<dbReference type="PANTHER" id="PTHR23537">
    <property type="match status" value="1"/>
</dbReference>
<dbReference type="EMBL" id="PSYR01000002">
    <property type="protein sequence ID" value="RCN57161.1"/>
    <property type="molecule type" value="Genomic_DNA"/>
</dbReference>
<evidence type="ECO:0000313" key="4">
    <source>
        <dbReference type="EMBL" id="RCN57161.1"/>
    </source>
</evidence>
<sequence>MRMDTPIAGRDLSLWPAFGLSLGVAVAVGLARFAYALLLPAMRESLHWSYVTAGALNTLNALGYVVGAVSAYWLLRHVRPNQLFMFGLLLTCVAVFVTGLHSALWWLGAMRGLAGIGAAWVFACGGALVAARYQASAGLRRVATGLYFAGAGIGIAISGVVVNPIIAAMGDKSWPGAWLALGVVAVLAALWPMQEASGISGEANTVSRGLPPFRGLMPSLLAYFLFACGYIVYMTFIFAWIQAQGLSWQFGTVAWAGLGLGVAGSPFAWRQALDAWNPAITLAASCTVTLAGALLPVFLASAPSILISTGLFGLGMFIAPSAVAILVHRAMPAPQWAKGITLFTVVFSVGQAVGPMIAGRVADEFSLRASLILGAIVLAIASVMALIGYRDIPLHAGQTSMRQGSPIYVRHSTDDG</sequence>
<accession>A0A1C2FYB2</accession>
<dbReference type="Proteomes" id="UP000253250">
    <property type="component" value="Unassembled WGS sequence"/>
</dbReference>
<dbReference type="STRING" id="163359.A9R16_03420"/>
<dbReference type="InterPro" id="IPR036259">
    <property type="entry name" value="MFS_trans_sf"/>
</dbReference>
<dbReference type="InterPro" id="IPR020846">
    <property type="entry name" value="MFS_dom"/>
</dbReference>
<dbReference type="PANTHER" id="PTHR23537:SF1">
    <property type="entry name" value="SUGAR TRANSPORTER"/>
    <property type="match status" value="1"/>
</dbReference>
<evidence type="ECO:0000256" key="3">
    <source>
        <dbReference type="ARBA" id="ARBA00023136"/>
    </source>
</evidence>
<evidence type="ECO:0000256" key="2">
    <source>
        <dbReference type="ARBA" id="ARBA00022989"/>
    </source>
</evidence>
<name>A0A1C2FYB2_9GAMM</name>
<keyword evidence="2" id="KW-1133">Transmembrane helix</keyword>
<protein>
    <submittedName>
        <fullName evidence="4">MFS transporter</fullName>
    </submittedName>
</protein>